<protein>
    <submittedName>
        <fullName evidence="2">Outer membrane beta-barrel protein</fullName>
    </submittedName>
</protein>
<keyword evidence="3" id="KW-1185">Reference proteome</keyword>
<evidence type="ECO:0000313" key="3">
    <source>
        <dbReference type="Proteomes" id="UP000714420"/>
    </source>
</evidence>
<dbReference type="EMBL" id="JABKKF010000017">
    <property type="protein sequence ID" value="NPD93156.1"/>
    <property type="molecule type" value="Genomic_DNA"/>
</dbReference>
<reference evidence="2 3" key="1">
    <citation type="submission" date="2020-05" db="EMBL/GenBank/DDBJ databases">
        <title>Distinct polysaccharide utilization as determinants for interspecies competition between intestinal Prevotella spp.</title>
        <authorList>
            <person name="Galvez E.J.C."/>
            <person name="Iljazovic A."/>
            <person name="Strowig T."/>
        </authorList>
    </citation>
    <scope>NUCLEOTIDE SEQUENCE [LARGE SCALE GENOMIC DNA]</scope>
    <source>
        <strain evidence="2 3">PMUR</strain>
    </source>
</reference>
<gene>
    <name evidence="2" type="ORF">HPS56_12585</name>
</gene>
<evidence type="ECO:0000259" key="1">
    <source>
        <dbReference type="Pfam" id="PF14905"/>
    </source>
</evidence>
<evidence type="ECO:0000313" key="2">
    <source>
        <dbReference type="EMBL" id="NPD93156.1"/>
    </source>
</evidence>
<dbReference type="Proteomes" id="UP000714420">
    <property type="component" value="Unassembled WGS sequence"/>
</dbReference>
<accession>A0ABX2API7</accession>
<dbReference type="InterPro" id="IPR041700">
    <property type="entry name" value="OMP_b-brl_3"/>
</dbReference>
<organism evidence="2 3">
    <name type="scientific">Xylanibacter muris</name>
    <dbReference type="NCBI Taxonomy" id="2736290"/>
    <lineage>
        <taxon>Bacteria</taxon>
        <taxon>Pseudomonadati</taxon>
        <taxon>Bacteroidota</taxon>
        <taxon>Bacteroidia</taxon>
        <taxon>Bacteroidales</taxon>
        <taxon>Prevotellaceae</taxon>
        <taxon>Xylanibacter</taxon>
    </lineage>
</organism>
<proteinExistence type="predicted"/>
<feature type="domain" description="Outer membrane protein beta-barrel" evidence="1">
    <location>
        <begin position="200"/>
        <end position="344"/>
    </location>
</feature>
<feature type="domain" description="Outer membrane protein beta-barrel" evidence="1">
    <location>
        <begin position="10"/>
        <end position="184"/>
    </location>
</feature>
<comment type="caution">
    <text evidence="2">The sequence shown here is derived from an EMBL/GenBank/DDBJ whole genome shotgun (WGS) entry which is preliminary data.</text>
</comment>
<dbReference type="Pfam" id="PF14905">
    <property type="entry name" value="OMP_b-brl_3"/>
    <property type="match status" value="2"/>
</dbReference>
<sequence>MNDSTEIGLNIQLPVRIEHNRMHYTQIATDTTFCRNTTMFTPRITFQKASVNRSTHYEFNMEYSLNMSAPAMLHLVRRTDNSNPLHIVQSGKPLKNELKHDLLVNYRSNLQKQCMYNLNAGVTVKQNTLTMESIYDRTTGVRTVSPGTINGNWDAGIGGSFSMPLDKAKKITLENNNSMGYDNSVDRIGTEKTNGTVRSVVKTAYYNGTLKLNYRPTDKFTINAVGNIHLRNSYSDIEDFTTIKARDFDYGLAFSAQLPYKFQISTDITMYSRRGYNDSNMNTDDFVWNARLTRTFIKGSLVCMLDGFDILGQLSNIRRTLNAQARVETWYNVTPRYIMLHVAYRFNKQPKKN</sequence>
<dbReference type="RefSeq" id="WP_172277271.1">
    <property type="nucleotide sequence ID" value="NZ_CASGMU010000020.1"/>
</dbReference>
<name>A0ABX2API7_9BACT</name>